<dbReference type="Proteomes" id="UP001341840">
    <property type="component" value="Unassembled WGS sequence"/>
</dbReference>
<dbReference type="EMBL" id="JASCZI010120874">
    <property type="protein sequence ID" value="MED6156630.1"/>
    <property type="molecule type" value="Genomic_DNA"/>
</dbReference>
<name>A0ABU6U618_9FABA</name>
<keyword evidence="2" id="KW-1185">Reference proteome</keyword>
<proteinExistence type="predicted"/>
<accession>A0ABU6U618</accession>
<evidence type="ECO:0000313" key="1">
    <source>
        <dbReference type="EMBL" id="MED6156630.1"/>
    </source>
</evidence>
<protein>
    <submittedName>
        <fullName evidence="1">Uncharacterized protein</fullName>
    </submittedName>
</protein>
<reference evidence="1 2" key="1">
    <citation type="journal article" date="2023" name="Plants (Basel)">
        <title>Bridging the Gap: Combining Genomics and Transcriptomics Approaches to Understand Stylosanthes scabra, an Orphan Legume from the Brazilian Caatinga.</title>
        <authorList>
            <person name="Ferreira-Neto J.R.C."/>
            <person name="da Silva M.D."/>
            <person name="Binneck E."/>
            <person name="de Melo N.F."/>
            <person name="da Silva R.H."/>
            <person name="de Melo A.L.T.M."/>
            <person name="Pandolfi V."/>
            <person name="Bustamante F.O."/>
            <person name="Brasileiro-Vidal A.C."/>
            <person name="Benko-Iseppon A.M."/>
        </authorList>
    </citation>
    <scope>NUCLEOTIDE SEQUENCE [LARGE SCALE GENOMIC DNA]</scope>
    <source>
        <tissue evidence="1">Leaves</tissue>
    </source>
</reference>
<organism evidence="1 2">
    <name type="scientific">Stylosanthes scabra</name>
    <dbReference type="NCBI Taxonomy" id="79078"/>
    <lineage>
        <taxon>Eukaryota</taxon>
        <taxon>Viridiplantae</taxon>
        <taxon>Streptophyta</taxon>
        <taxon>Embryophyta</taxon>
        <taxon>Tracheophyta</taxon>
        <taxon>Spermatophyta</taxon>
        <taxon>Magnoliopsida</taxon>
        <taxon>eudicotyledons</taxon>
        <taxon>Gunneridae</taxon>
        <taxon>Pentapetalae</taxon>
        <taxon>rosids</taxon>
        <taxon>fabids</taxon>
        <taxon>Fabales</taxon>
        <taxon>Fabaceae</taxon>
        <taxon>Papilionoideae</taxon>
        <taxon>50 kb inversion clade</taxon>
        <taxon>dalbergioids sensu lato</taxon>
        <taxon>Dalbergieae</taxon>
        <taxon>Pterocarpus clade</taxon>
        <taxon>Stylosanthes</taxon>
    </lineage>
</organism>
<gene>
    <name evidence="1" type="ORF">PIB30_016176</name>
</gene>
<sequence length="74" mass="8219">MRKKEKKPATAGESVSIAVAEVDEIEGRCEQGRERRGLRSHWWRIHNTAAGSAASCSNLLCSLSSYPNRTVHHT</sequence>
<evidence type="ECO:0000313" key="2">
    <source>
        <dbReference type="Proteomes" id="UP001341840"/>
    </source>
</evidence>
<comment type="caution">
    <text evidence="1">The sequence shown here is derived from an EMBL/GenBank/DDBJ whole genome shotgun (WGS) entry which is preliminary data.</text>
</comment>